<dbReference type="EMBL" id="CAJOBG010091721">
    <property type="protein sequence ID" value="CAF4668270.1"/>
    <property type="molecule type" value="Genomic_DNA"/>
</dbReference>
<dbReference type="InterPro" id="IPR043502">
    <property type="entry name" value="DNA/RNA_pol_sf"/>
</dbReference>
<organism evidence="1 2">
    <name type="scientific">Rotaria magnacalcarata</name>
    <dbReference type="NCBI Taxonomy" id="392030"/>
    <lineage>
        <taxon>Eukaryota</taxon>
        <taxon>Metazoa</taxon>
        <taxon>Spiralia</taxon>
        <taxon>Gnathifera</taxon>
        <taxon>Rotifera</taxon>
        <taxon>Eurotatoria</taxon>
        <taxon>Bdelloidea</taxon>
        <taxon>Philodinida</taxon>
        <taxon>Philodinidae</taxon>
        <taxon>Rotaria</taxon>
    </lineage>
</organism>
<comment type="caution">
    <text evidence="1">The sequence shown here is derived from an EMBL/GenBank/DDBJ whole genome shotgun (WGS) entry which is preliminary data.</text>
</comment>
<dbReference type="Proteomes" id="UP000663866">
    <property type="component" value="Unassembled WGS sequence"/>
</dbReference>
<evidence type="ECO:0000313" key="2">
    <source>
        <dbReference type="Proteomes" id="UP000663866"/>
    </source>
</evidence>
<name>A0A821GJT5_9BILA</name>
<accession>A0A821GJT5</accession>
<proteinExistence type="predicted"/>
<protein>
    <submittedName>
        <fullName evidence="1">Uncharacterized protein</fullName>
    </submittedName>
</protein>
<gene>
    <name evidence="1" type="ORF">OVN521_LOCUS47331</name>
</gene>
<dbReference type="AlphaFoldDB" id="A0A821GJT5"/>
<feature type="non-terminal residue" evidence="1">
    <location>
        <position position="57"/>
    </location>
</feature>
<reference evidence="1" key="1">
    <citation type="submission" date="2021-02" db="EMBL/GenBank/DDBJ databases">
        <authorList>
            <person name="Nowell W R."/>
        </authorList>
    </citation>
    <scope>NUCLEOTIDE SEQUENCE</scope>
</reference>
<keyword evidence="2" id="KW-1185">Reference proteome</keyword>
<dbReference type="SUPFAM" id="SSF56672">
    <property type="entry name" value="DNA/RNA polymerases"/>
    <property type="match status" value="1"/>
</dbReference>
<evidence type="ECO:0000313" key="1">
    <source>
        <dbReference type="EMBL" id="CAF4668270.1"/>
    </source>
</evidence>
<sequence>MKDETGGKPIVEFVGLRAKLYAYKTINNIEEKKAKGIKKKVVEQTINLEDYKRCLFE</sequence>